<sequence>MTHAAARPFLLTDAGLTAGNGLAYLVAAPWLSGLLGTDTSLLVGLGAFLLVVGAGVGWLATRRPVPRGPVLELAALNAVWVLASLGYAVLGDLTTVGRVWDVLQAVLVGAFATGQAWLARRG</sequence>
<reference evidence="2 3" key="1">
    <citation type="submission" date="2018-03" db="EMBL/GenBank/DDBJ databases">
        <authorList>
            <person name="Keele B.F."/>
        </authorList>
    </citation>
    <scope>NUCLEOTIDE SEQUENCE [LARGE SCALE GENOMIC DNA]</scope>
    <source>
        <strain evidence="2 3">IB-3</strain>
    </source>
</reference>
<proteinExistence type="predicted"/>
<dbReference type="Proteomes" id="UP000244867">
    <property type="component" value="Unassembled WGS sequence"/>
</dbReference>
<gene>
    <name evidence="2" type="ORF">C7S10_16120</name>
</gene>
<feature type="transmembrane region" description="Helical" evidence="1">
    <location>
        <begin position="73"/>
        <end position="90"/>
    </location>
</feature>
<keyword evidence="1" id="KW-1133">Transmembrane helix</keyword>
<keyword evidence="1" id="KW-0812">Transmembrane</keyword>
<evidence type="ECO:0000256" key="1">
    <source>
        <dbReference type="SAM" id="Phobius"/>
    </source>
</evidence>
<evidence type="ECO:0000313" key="2">
    <source>
        <dbReference type="EMBL" id="PUA80192.1"/>
    </source>
</evidence>
<organism evidence="2 3">
    <name type="scientific">Nocardioides currus</name>
    <dbReference type="NCBI Taxonomy" id="2133958"/>
    <lineage>
        <taxon>Bacteria</taxon>
        <taxon>Bacillati</taxon>
        <taxon>Actinomycetota</taxon>
        <taxon>Actinomycetes</taxon>
        <taxon>Propionibacteriales</taxon>
        <taxon>Nocardioidaceae</taxon>
        <taxon>Nocardioides</taxon>
    </lineage>
</organism>
<accession>A0A2R7YUY4</accession>
<feature type="transmembrane region" description="Helical" evidence="1">
    <location>
        <begin position="41"/>
        <end position="61"/>
    </location>
</feature>
<comment type="caution">
    <text evidence="2">The sequence shown here is derived from an EMBL/GenBank/DDBJ whole genome shotgun (WGS) entry which is preliminary data.</text>
</comment>
<dbReference type="EMBL" id="PYXZ01000007">
    <property type="protein sequence ID" value="PUA80192.1"/>
    <property type="molecule type" value="Genomic_DNA"/>
</dbReference>
<keyword evidence="3" id="KW-1185">Reference proteome</keyword>
<feature type="transmembrane region" description="Helical" evidence="1">
    <location>
        <begin position="102"/>
        <end position="119"/>
    </location>
</feature>
<protein>
    <submittedName>
        <fullName evidence="2">Uncharacterized protein</fullName>
    </submittedName>
</protein>
<dbReference type="AlphaFoldDB" id="A0A2R7YUY4"/>
<keyword evidence="1" id="KW-0472">Membrane</keyword>
<evidence type="ECO:0000313" key="3">
    <source>
        <dbReference type="Proteomes" id="UP000244867"/>
    </source>
</evidence>
<name>A0A2R7YUY4_9ACTN</name>
<dbReference type="OrthoDB" id="4566092at2"/>